<feature type="domain" description="HTH merR-type" evidence="5">
    <location>
        <begin position="1"/>
        <end position="69"/>
    </location>
</feature>
<keyword evidence="7" id="KW-1185">Reference proteome</keyword>
<comment type="caution">
    <text evidence="6">The sequence shown here is derived from an EMBL/GenBank/DDBJ whole genome shotgun (WGS) entry which is preliminary data.</text>
</comment>
<gene>
    <name evidence="6" type="ORF">J5V48_01320</name>
</gene>
<dbReference type="RefSeq" id="WP_219936165.1">
    <property type="nucleotide sequence ID" value="NZ_JAGFNY010000002.1"/>
</dbReference>
<dbReference type="InterPro" id="IPR000551">
    <property type="entry name" value="MerR-type_HTH_dom"/>
</dbReference>
<dbReference type="SUPFAM" id="SSF46955">
    <property type="entry name" value="Putative DNA-binding domain"/>
    <property type="match status" value="1"/>
</dbReference>
<proteinExistence type="predicted"/>
<dbReference type="PANTHER" id="PTHR30204">
    <property type="entry name" value="REDOX-CYCLING DRUG-SENSING TRANSCRIPTIONAL ACTIVATOR SOXR"/>
    <property type="match status" value="1"/>
</dbReference>
<name>A0ABS7DE05_9GAMM</name>
<dbReference type="PROSITE" id="PS50937">
    <property type="entry name" value="HTH_MERR_2"/>
    <property type="match status" value="1"/>
</dbReference>
<evidence type="ECO:0000256" key="4">
    <source>
        <dbReference type="ARBA" id="ARBA00023163"/>
    </source>
</evidence>
<dbReference type="Pfam" id="PF13411">
    <property type="entry name" value="MerR_1"/>
    <property type="match status" value="1"/>
</dbReference>
<dbReference type="PRINTS" id="PR00040">
    <property type="entry name" value="HTHMERR"/>
</dbReference>
<dbReference type="EMBL" id="JAGFNY010000002">
    <property type="protein sequence ID" value="MBW7569532.1"/>
    <property type="molecule type" value="Genomic_DNA"/>
</dbReference>
<evidence type="ECO:0000259" key="5">
    <source>
        <dbReference type="PROSITE" id="PS50937"/>
    </source>
</evidence>
<accession>A0ABS7DE05</accession>
<evidence type="ECO:0000313" key="7">
    <source>
        <dbReference type="Proteomes" id="UP000731465"/>
    </source>
</evidence>
<organism evidence="6 7">
    <name type="scientific">Succinivibrio faecicola</name>
    <dbReference type="NCBI Taxonomy" id="2820300"/>
    <lineage>
        <taxon>Bacteria</taxon>
        <taxon>Pseudomonadati</taxon>
        <taxon>Pseudomonadota</taxon>
        <taxon>Gammaproteobacteria</taxon>
        <taxon>Aeromonadales</taxon>
        <taxon>Succinivibrionaceae</taxon>
        <taxon>Succinivibrio</taxon>
    </lineage>
</organism>
<dbReference type="SMART" id="SM00422">
    <property type="entry name" value="HTH_MERR"/>
    <property type="match status" value="1"/>
</dbReference>
<dbReference type="Proteomes" id="UP000731465">
    <property type="component" value="Unassembled WGS sequence"/>
</dbReference>
<reference evidence="6 7" key="1">
    <citation type="submission" date="2021-03" db="EMBL/GenBank/DDBJ databases">
        <title>Succinivibrio sp. nov. isolated from feces of cow.</title>
        <authorList>
            <person name="Choi J.-Y."/>
        </authorList>
    </citation>
    <scope>NUCLEOTIDE SEQUENCE [LARGE SCALE GENOMIC DNA]</scope>
    <source>
        <strain evidence="6 7">AGMB01872</strain>
    </source>
</reference>
<dbReference type="Gene3D" id="1.10.1660.10">
    <property type="match status" value="1"/>
</dbReference>
<dbReference type="InterPro" id="IPR009061">
    <property type="entry name" value="DNA-bd_dom_put_sf"/>
</dbReference>
<keyword evidence="2" id="KW-0805">Transcription regulation</keyword>
<dbReference type="PANTHER" id="PTHR30204:SF69">
    <property type="entry name" value="MERR-FAMILY TRANSCRIPTIONAL REGULATOR"/>
    <property type="match status" value="1"/>
</dbReference>
<keyword evidence="4" id="KW-0804">Transcription</keyword>
<evidence type="ECO:0000313" key="6">
    <source>
        <dbReference type="EMBL" id="MBW7569532.1"/>
    </source>
</evidence>
<keyword evidence="3" id="KW-0238">DNA-binding</keyword>
<protein>
    <submittedName>
        <fullName evidence="6">MerR family transcriptional regulator</fullName>
    </submittedName>
</protein>
<dbReference type="InterPro" id="IPR047057">
    <property type="entry name" value="MerR_fam"/>
</dbReference>
<sequence>MKIGELSKLTGFPVTTIRFFEEKNLITPVNRSLSGQRIYDEKSVERLQFIKAARNSGMHLSCISRIVDYENKKITDNDDLEKRIESILYECEVRKQQMQLLEKKLNDVLCNIRKDKKQSNSLNRIYKAFNKDK</sequence>
<evidence type="ECO:0000256" key="2">
    <source>
        <dbReference type="ARBA" id="ARBA00023015"/>
    </source>
</evidence>
<keyword evidence="1" id="KW-0678">Repressor</keyword>
<evidence type="ECO:0000256" key="3">
    <source>
        <dbReference type="ARBA" id="ARBA00023125"/>
    </source>
</evidence>
<evidence type="ECO:0000256" key="1">
    <source>
        <dbReference type="ARBA" id="ARBA00022491"/>
    </source>
</evidence>